<organism evidence="2 3">
    <name type="scientific">Methanolobus chelungpuianus</name>
    <dbReference type="NCBI Taxonomy" id="502115"/>
    <lineage>
        <taxon>Archaea</taxon>
        <taxon>Methanobacteriati</taxon>
        <taxon>Methanobacteriota</taxon>
        <taxon>Stenosarchaea group</taxon>
        <taxon>Methanomicrobia</taxon>
        <taxon>Methanosarcinales</taxon>
        <taxon>Methanosarcinaceae</taxon>
        <taxon>Methanolobus</taxon>
    </lineage>
</organism>
<comment type="caution">
    <text evidence="2">The sequence shown here is derived from an EMBL/GenBank/DDBJ whole genome shotgun (WGS) entry which is preliminary data.</text>
</comment>
<feature type="domain" description="CGGC" evidence="1">
    <location>
        <begin position="10"/>
        <end position="113"/>
    </location>
</feature>
<dbReference type="AlphaFoldDB" id="A0AAE3H9J8"/>
<dbReference type="EMBL" id="JTEO01000002">
    <property type="protein sequence ID" value="MCQ6962097.1"/>
    <property type="molecule type" value="Genomic_DNA"/>
</dbReference>
<gene>
    <name evidence="2" type="ORF">PV02_02800</name>
</gene>
<reference evidence="2 3" key="1">
    <citation type="journal article" date="2011" name="Appl. Environ. Microbiol.">
        <title>Methanogenic archaea isolated from Taiwan's Chelungpu fault.</title>
        <authorList>
            <person name="Wu S.Y."/>
            <person name="Lai M.C."/>
        </authorList>
    </citation>
    <scope>NUCLEOTIDE SEQUENCE [LARGE SCALE GENOMIC DNA]</scope>
    <source>
        <strain evidence="2 3">St545Mb</strain>
    </source>
</reference>
<dbReference type="InterPro" id="IPR014925">
    <property type="entry name" value="CGGC_dom"/>
</dbReference>
<name>A0AAE3H9J8_9EURY</name>
<accession>A0AAE3H9J8</accession>
<evidence type="ECO:0000259" key="1">
    <source>
        <dbReference type="SMART" id="SM01078"/>
    </source>
</evidence>
<dbReference type="Pfam" id="PF08821">
    <property type="entry name" value="CGGC"/>
    <property type="match status" value="1"/>
</dbReference>
<keyword evidence="3" id="KW-1185">Reference proteome</keyword>
<evidence type="ECO:0000313" key="3">
    <source>
        <dbReference type="Proteomes" id="UP001206983"/>
    </source>
</evidence>
<protein>
    <submittedName>
        <fullName evidence="2">Metal-binding protein</fullName>
    </submittedName>
</protein>
<dbReference type="Proteomes" id="UP001206983">
    <property type="component" value="Unassembled WGS sequence"/>
</dbReference>
<evidence type="ECO:0000313" key="2">
    <source>
        <dbReference type="EMBL" id="MCQ6962097.1"/>
    </source>
</evidence>
<dbReference type="SMART" id="SM01078">
    <property type="entry name" value="CGGC"/>
    <property type="match status" value="1"/>
</dbReference>
<sequence length="114" mass="12832">MAEDGGHITRIAVIRCDIVSETCPGVGCFKAFNKRTVHFKDYDRNTEMVAFFTCGGCSGRRVHRLVKSLLRHGVDVIHLSSCMQMDNYPKCPHIEEIKRTITNAGIKMVEGTHH</sequence>
<proteinExistence type="predicted"/>